<evidence type="ECO:0000256" key="7">
    <source>
        <dbReference type="ARBA" id="ARBA00022741"/>
    </source>
</evidence>
<dbReference type="GO" id="GO:0004674">
    <property type="term" value="F:protein serine/threonine kinase activity"/>
    <property type="evidence" value="ECO:0007669"/>
    <property type="project" value="UniProtKB-KW"/>
</dbReference>
<feature type="region of interest" description="Disordered" evidence="14">
    <location>
        <begin position="235"/>
        <end position="255"/>
    </location>
</feature>
<evidence type="ECO:0000256" key="5">
    <source>
        <dbReference type="ARBA" id="ARBA00022679"/>
    </source>
</evidence>
<dbReference type="PANTHER" id="PTHR47982">
    <property type="entry name" value="PROLINE-RICH RECEPTOR-LIKE PROTEIN KINASE PERK4"/>
    <property type="match status" value="1"/>
</dbReference>
<dbReference type="InterPro" id="IPR011009">
    <property type="entry name" value="Kinase-like_dom_sf"/>
</dbReference>
<evidence type="ECO:0000256" key="14">
    <source>
        <dbReference type="SAM" id="MobiDB-lite"/>
    </source>
</evidence>
<feature type="region of interest" description="Disordered" evidence="14">
    <location>
        <begin position="128"/>
        <end position="220"/>
    </location>
</feature>
<evidence type="ECO:0000256" key="1">
    <source>
        <dbReference type="ARBA" id="ARBA00004162"/>
    </source>
</evidence>
<proteinExistence type="predicted"/>
<keyword evidence="5" id="KW-0808">Transferase</keyword>
<evidence type="ECO:0000313" key="16">
    <source>
        <dbReference type="EMBL" id="KAI9156432.1"/>
    </source>
</evidence>
<evidence type="ECO:0000259" key="15">
    <source>
        <dbReference type="PROSITE" id="PS50011"/>
    </source>
</evidence>
<evidence type="ECO:0000256" key="6">
    <source>
        <dbReference type="ARBA" id="ARBA00022692"/>
    </source>
</evidence>
<dbReference type="SUPFAM" id="SSF56112">
    <property type="entry name" value="Protein kinase-like (PK-like)"/>
    <property type="match status" value="1"/>
</dbReference>
<evidence type="ECO:0000256" key="3">
    <source>
        <dbReference type="ARBA" id="ARBA00022475"/>
    </source>
</evidence>
<dbReference type="PANTHER" id="PTHR47982:SF42">
    <property type="entry name" value="PROTEIN KINASE DOMAIN-CONTAINING PROTEIN"/>
    <property type="match status" value="1"/>
</dbReference>
<evidence type="ECO:0000256" key="12">
    <source>
        <dbReference type="ARBA" id="ARBA00047899"/>
    </source>
</evidence>
<dbReference type="SMART" id="SM00219">
    <property type="entry name" value="TyrKc"/>
    <property type="match status" value="1"/>
</dbReference>
<keyword evidence="9" id="KW-0067">ATP-binding</keyword>
<dbReference type="InterPro" id="IPR000719">
    <property type="entry name" value="Prot_kinase_dom"/>
</dbReference>
<feature type="compositionally biased region" description="Low complexity" evidence="14">
    <location>
        <begin position="174"/>
        <end position="207"/>
    </location>
</feature>
<gene>
    <name evidence="16" type="ORF">LWI28_006439</name>
</gene>
<evidence type="ECO:0000256" key="10">
    <source>
        <dbReference type="ARBA" id="ARBA00022989"/>
    </source>
</evidence>
<sequence>MSLEAQRVVVIHDASRDVSSSAIRQVLQGLSLKPGDALKFLGVLHQIEFHLEVRAGSSPKVVAVKVVKSFKATWVILDRYMKQDRKYFMKMLSCGISRMKSNDSIEELRGPKVRNYTASLDENFSTDQVTYDEMIPGSPRGKLSPRKSQASHKIDLGEEQGGESGGEPPRQSNRKSASLYKSSSSEQFTTTTTTTFNSEASSSSFSEAKYSPLQDYPRNRGRETLGERFSFFIAESPEEGNEENYNTGSPDENQNQHNNNESWMCVNPKNEVFQNSICLICKNRRPNVGWQRDFSCAELQKATESFAVKNFLSEGGFGSVYRGEINGLKIAVKQHKHASLQGEKEFKSEVQVLSKARHENVVMLLGSCSEGNQRLLVYEFVCNGSLDQHLSTQAVISEASHRHNHTPFVAACRTHLNHNVMMMIKALAFKVRLRWGEGNLPLPPNHQFQRLPPSPPVPSISSGRSIITLKETRHFTR</sequence>
<feature type="compositionally biased region" description="Polar residues" evidence="14">
    <location>
        <begin position="243"/>
        <end position="255"/>
    </location>
</feature>
<evidence type="ECO:0000256" key="9">
    <source>
        <dbReference type="ARBA" id="ARBA00022840"/>
    </source>
</evidence>
<evidence type="ECO:0000256" key="2">
    <source>
        <dbReference type="ARBA" id="ARBA00012513"/>
    </source>
</evidence>
<dbReference type="GO" id="GO:0004713">
    <property type="term" value="F:protein tyrosine kinase activity"/>
    <property type="evidence" value="ECO:0007669"/>
    <property type="project" value="InterPro"/>
</dbReference>
<dbReference type="FunFam" id="3.30.200.20:FF:000604">
    <property type="entry name" value="Proline-rich receptor-like protein kinase PERK8"/>
    <property type="match status" value="1"/>
</dbReference>
<dbReference type="EC" id="2.7.11.1" evidence="2"/>
<dbReference type="GO" id="GO:0005524">
    <property type="term" value="F:ATP binding"/>
    <property type="evidence" value="ECO:0007669"/>
    <property type="project" value="UniProtKB-KW"/>
</dbReference>
<evidence type="ECO:0000256" key="11">
    <source>
        <dbReference type="ARBA" id="ARBA00023136"/>
    </source>
</evidence>
<comment type="catalytic activity">
    <reaction evidence="12">
        <text>L-threonyl-[protein] + ATP = O-phospho-L-threonyl-[protein] + ADP + H(+)</text>
        <dbReference type="Rhea" id="RHEA:46608"/>
        <dbReference type="Rhea" id="RHEA-COMP:11060"/>
        <dbReference type="Rhea" id="RHEA-COMP:11605"/>
        <dbReference type="ChEBI" id="CHEBI:15378"/>
        <dbReference type="ChEBI" id="CHEBI:30013"/>
        <dbReference type="ChEBI" id="CHEBI:30616"/>
        <dbReference type="ChEBI" id="CHEBI:61977"/>
        <dbReference type="ChEBI" id="CHEBI:456216"/>
        <dbReference type="EC" id="2.7.11.1"/>
    </reaction>
</comment>
<comment type="subcellular location">
    <subcellularLocation>
        <location evidence="1">Cell membrane</location>
        <topology evidence="1">Single-pass membrane protein</topology>
    </subcellularLocation>
</comment>
<feature type="domain" description="Protein kinase" evidence="15">
    <location>
        <begin position="306"/>
        <end position="477"/>
    </location>
</feature>
<keyword evidence="3" id="KW-1003">Cell membrane</keyword>
<dbReference type="Gene3D" id="3.30.200.20">
    <property type="entry name" value="Phosphorylase Kinase, domain 1"/>
    <property type="match status" value="1"/>
</dbReference>
<keyword evidence="4" id="KW-0723">Serine/threonine-protein kinase</keyword>
<evidence type="ECO:0000256" key="8">
    <source>
        <dbReference type="ARBA" id="ARBA00022777"/>
    </source>
</evidence>
<protein>
    <recommendedName>
        <fullName evidence="2">non-specific serine/threonine protein kinase</fullName>
        <ecNumber evidence="2">2.7.11.1</ecNumber>
    </recommendedName>
</protein>
<keyword evidence="11" id="KW-0472">Membrane</keyword>
<keyword evidence="6" id="KW-0812">Transmembrane</keyword>
<keyword evidence="7" id="KW-0547">Nucleotide-binding</keyword>
<comment type="catalytic activity">
    <reaction evidence="13">
        <text>L-seryl-[protein] + ATP = O-phospho-L-seryl-[protein] + ADP + H(+)</text>
        <dbReference type="Rhea" id="RHEA:17989"/>
        <dbReference type="Rhea" id="RHEA-COMP:9863"/>
        <dbReference type="Rhea" id="RHEA-COMP:11604"/>
        <dbReference type="ChEBI" id="CHEBI:15378"/>
        <dbReference type="ChEBI" id="CHEBI:29999"/>
        <dbReference type="ChEBI" id="CHEBI:30616"/>
        <dbReference type="ChEBI" id="CHEBI:83421"/>
        <dbReference type="ChEBI" id="CHEBI:456216"/>
        <dbReference type="EC" id="2.7.11.1"/>
    </reaction>
</comment>
<evidence type="ECO:0000256" key="4">
    <source>
        <dbReference type="ARBA" id="ARBA00022527"/>
    </source>
</evidence>
<dbReference type="InterPro" id="IPR047117">
    <property type="entry name" value="PERK1-13-like"/>
</dbReference>
<accession>A0AAD5I9S9</accession>
<comment type="caution">
    <text evidence="16">The sequence shown here is derived from an EMBL/GenBank/DDBJ whole genome shotgun (WGS) entry which is preliminary data.</text>
</comment>
<keyword evidence="8" id="KW-0418">Kinase</keyword>
<dbReference type="Proteomes" id="UP001064489">
    <property type="component" value="Chromosome 12"/>
</dbReference>
<dbReference type="Pfam" id="PF07714">
    <property type="entry name" value="PK_Tyr_Ser-Thr"/>
    <property type="match status" value="1"/>
</dbReference>
<dbReference type="EMBL" id="JAJSOW010000107">
    <property type="protein sequence ID" value="KAI9156432.1"/>
    <property type="molecule type" value="Genomic_DNA"/>
</dbReference>
<evidence type="ECO:0000256" key="13">
    <source>
        <dbReference type="ARBA" id="ARBA00048679"/>
    </source>
</evidence>
<reference evidence="16" key="1">
    <citation type="journal article" date="2022" name="Plant J.">
        <title>Strategies of tolerance reflected in two North American maple genomes.</title>
        <authorList>
            <person name="McEvoy S.L."/>
            <person name="Sezen U.U."/>
            <person name="Trouern-Trend A."/>
            <person name="McMahon S.M."/>
            <person name="Schaberg P.G."/>
            <person name="Yang J."/>
            <person name="Wegrzyn J.L."/>
            <person name="Swenson N.G."/>
        </authorList>
    </citation>
    <scope>NUCLEOTIDE SEQUENCE</scope>
    <source>
        <strain evidence="16">91603</strain>
    </source>
</reference>
<dbReference type="AlphaFoldDB" id="A0AAD5I9S9"/>
<dbReference type="PROSITE" id="PS50011">
    <property type="entry name" value="PROTEIN_KINASE_DOM"/>
    <property type="match status" value="1"/>
</dbReference>
<organism evidence="16 17">
    <name type="scientific">Acer negundo</name>
    <name type="common">Box elder</name>
    <dbReference type="NCBI Taxonomy" id="4023"/>
    <lineage>
        <taxon>Eukaryota</taxon>
        <taxon>Viridiplantae</taxon>
        <taxon>Streptophyta</taxon>
        <taxon>Embryophyta</taxon>
        <taxon>Tracheophyta</taxon>
        <taxon>Spermatophyta</taxon>
        <taxon>Magnoliopsida</taxon>
        <taxon>eudicotyledons</taxon>
        <taxon>Gunneridae</taxon>
        <taxon>Pentapetalae</taxon>
        <taxon>rosids</taxon>
        <taxon>malvids</taxon>
        <taxon>Sapindales</taxon>
        <taxon>Sapindaceae</taxon>
        <taxon>Hippocastanoideae</taxon>
        <taxon>Acereae</taxon>
        <taxon>Acer</taxon>
    </lineage>
</organism>
<evidence type="ECO:0000313" key="17">
    <source>
        <dbReference type="Proteomes" id="UP001064489"/>
    </source>
</evidence>
<dbReference type="InterPro" id="IPR020635">
    <property type="entry name" value="Tyr_kinase_cat_dom"/>
</dbReference>
<reference evidence="16" key="2">
    <citation type="submission" date="2023-02" db="EMBL/GenBank/DDBJ databases">
        <authorList>
            <person name="Swenson N.G."/>
            <person name="Wegrzyn J.L."/>
            <person name="Mcevoy S.L."/>
        </authorList>
    </citation>
    <scope>NUCLEOTIDE SEQUENCE</scope>
    <source>
        <strain evidence="16">91603</strain>
        <tissue evidence="16">Leaf</tissue>
    </source>
</reference>
<dbReference type="InterPro" id="IPR001245">
    <property type="entry name" value="Ser-Thr/Tyr_kinase_cat_dom"/>
</dbReference>
<keyword evidence="10" id="KW-1133">Transmembrane helix</keyword>
<dbReference type="GO" id="GO:0005886">
    <property type="term" value="C:plasma membrane"/>
    <property type="evidence" value="ECO:0007669"/>
    <property type="project" value="UniProtKB-SubCell"/>
</dbReference>
<name>A0AAD5I9S9_ACENE</name>
<keyword evidence="17" id="KW-1185">Reference proteome</keyword>